<dbReference type="Proteomes" id="UP000285768">
    <property type="component" value="Chromosome"/>
</dbReference>
<gene>
    <name evidence="1" type="ORF">Leucomu_02795</name>
</gene>
<dbReference type="Gene3D" id="1.10.260.40">
    <property type="entry name" value="lambda repressor-like DNA-binding domains"/>
    <property type="match status" value="1"/>
</dbReference>
<dbReference type="SUPFAM" id="SSF47413">
    <property type="entry name" value="lambda repressor-like DNA-binding domains"/>
    <property type="match status" value="1"/>
</dbReference>
<name>A0ABX5QD40_9MICO</name>
<evidence type="ECO:0000313" key="2">
    <source>
        <dbReference type="Proteomes" id="UP000285768"/>
    </source>
</evidence>
<organism evidence="1 2">
    <name type="scientific">Leucobacter muris</name>
    <dbReference type="NCBI Taxonomy" id="1935379"/>
    <lineage>
        <taxon>Bacteria</taxon>
        <taxon>Bacillati</taxon>
        <taxon>Actinomycetota</taxon>
        <taxon>Actinomycetes</taxon>
        <taxon>Micrococcales</taxon>
        <taxon>Microbacteriaceae</taxon>
        <taxon>Leucobacter</taxon>
    </lineage>
</organism>
<evidence type="ECO:0000313" key="1">
    <source>
        <dbReference type="EMBL" id="QAB16984.1"/>
    </source>
</evidence>
<accession>A0ABX5QD40</accession>
<proteinExistence type="predicted"/>
<reference evidence="1 2" key="1">
    <citation type="submission" date="2019-01" db="EMBL/GenBank/DDBJ databases">
        <title>Leucobacter muris sp. nov. isolated from the nose of a laboratory mouse.</title>
        <authorList>
            <person name="Benga L."/>
            <person name="Sproeer C."/>
            <person name="Schumann P."/>
            <person name="Verbarg S."/>
            <person name="Bunk B."/>
            <person name="Engelhardt E."/>
            <person name="Benten P.M."/>
            <person name="Sager M."/>
        </authorList>
    </citation>
    <scope>NUCLEOTIDE SEQUENCE [LARGE SCALE GENOMIC DNA]</scope>
    <source>
        <strain evidence="1 2">DSM 101948</strain>
    </source>
</reference>
<dbReference type="EMBL" id="CP035037">
    <property type="protein sequence ID" value="QAB16984.1"/>
    <property type="molecule type" value="Genomic_DNA"/>
</dbReference>
<keyword evidence="2" id="KW-1185">Reference proteome</keyword>
<sequence>METKTAAELIEEARLDAERSIKWTAEKSGIALTTFKRKLNGGTDFTVSETLRVARALGVEPFTLLPTGFLPQRAAEVLAA</sequence>
<dbReference type="RefSeq" id="WP_128386263.1">
    <property type="nucleotide sequence ID" value="NZ_CP035037.1"/>
</dbReference>
<protein>
    <submittedName>
        <fullName evidence="1">XRE family transcriptional regulator</fullName>
    </submittedName>
</protein>
<dbReference type="InterPro" id="IPR010982">
    <property type="entry name" value="Lambda_DNA-bd_dom_sf"/>
</dbReference>